<proteinExistence type="predicted"/>
<evidence type="ECO:0000313" key="3">
    <source>
        <dbReference type="EMBL" id="GAA4131893.1"/>
    </source>
</evidence>
<name>A0ABP7Y7F2_9ACTN</name>
<evidence type="ECO:0000256" key="2">
    <source>
        <dbReference type="SAM" id="Phobius"/>
    </source>
</evidence>
<keyword evidence="2" id="KW-0812">Transmembrane</keyword>
<accession>A0ABP7Y7F2</accession>
<feature type="compositionally biased region" description="Low complexity" evidence="1">
    <location>
        <begin position="71"/>
        <end position="86"/>
    </location>
</feature>
<evidence type="ECO:0000313" key="4">
    <source>
        <dbReference type="Proteomes" id="UP001500266"/>
    </source>
</evidence>
<sequence length="122" mass="12337">MSEQGRSGRPRGRVTAAVAGIVGAGLLGAGIWLGVTSAMDTGDVADAAGVAAKDTLRQSTPPARPSTGADATARPTSPTTRPSAPTQRFCPTTRPVPRTVDATRRPAPSSTVDATKSEAKRA</sequence>
<feature type="region of interest" description="Disordered" evidence="1">
    <location>
        <begin position="53"/>
        <end position="122"/>
    </location>
</feature>
<keyword evidence="4" id="KW-1185">Reference proteome</keyword>
<evidence type="ECO:0000256" key="1">
    <source>
        <dbReference type="SAM" id="MobiDB-lite"/>
    </source>
</evidence>
<dbReference type="Proteomes" id="UP001500266">
    <property type="component" value="Unassembled WGS sequence"/>
</dbReference>
<gene>
    <name evidence="3" type="ORF">GCM10022416_11150</name>
</gene>
<keyword evidence="2" id="KW-1133">Transmembrane helix</keyword>
<organism evidence="3 4">
    <name type="scientific">Actinomadura keratinilytica</name>
    <dbReference type="NCBI Taxonomy" id="547461"/>
    <lineage>
        <taxon>Bacteria</taxon>
        <taxon>Bacillati</taxon>
        <taxon>Actinomycetota</taxon>
        <taxon>Actinomycetes</taxon>
        <taxon>Streptosporangiales</taxon>
        <taxon>Thermomonosporaceae</taxon>
        <taxon>Actinomadura</taxon>
    </lineage>
</organism>
<dbReference type="EMBL" id="BAABDO010000009">
    <property type="protein sequence ID" value="GAA4131893.1"/>
    <property type="molecule type" value="Genomic_DNA"/>
</dbReference>
<comment type="caution">
    <text evidence="3">The sequence shown here is derived from an EMBL/GenBank/DDBJ whole genome shotgun (WGS) entry which is preliminary data.</text>
</comment>
<reference evidence="4" key="1">
    <citation type="journal article" date="2019" name="Int. J. Syst. Evol. Microbiol.">
        <title>The Global Catalogue of Microorganisms (GCM) 10K type strain sequencing project: providing services to taxonomists for standard genome sequencing and annotation.</title>
        <authorList>
            <consortium name="The Broad Institute Genomics Platform"/>
            <consortium name="The Broad Institute Genome Sequencing Center for Infectious Disease"/>
            <person name="Wu L."/>
            <person name="Ma J."/>
        </authorList>
    </citation>
    <scope>NUCLEOTIDE SEQUENCE [LARGE SCALE GENOMIC DNA]</scope>
    <source>
        <strain evidence="4">JCM 17316</strain>
    </source>
</reference>
<feature type="transmembrane region" description="Helical" evidence="2">
    <location>
        <begin position="12"/>
        <end position="35"/>
    </location>
</feature>
<protein>
    <submittedName>
        <fullName evidence="3">Uncharacterized protein</fullName>
    </submittedName>
</protein>
<keyword evidence="2" id="KW-0472">Membrane</keyword>